<keyword evidence="9" id="KW-1185">Reference proteome</keyword>
<evidence type="ECO:0000256" key="5">
    <source>
        <dbReference type="HAMAP-Rule" id="MF_00822"/>
    </source>
</evidence>
<comment type="caution">
    <text evidence="8">The sequence shown here is derived from an EMBL/GenBank/DDBJ whole genome shotgun (WGS) entry which is preliminary data.</text>
</comment>
<proteinExistence type="inferred from homology"/>
<dbReference type="Pfam" id="PF05194">
    <property type="entry name" value="UreE_C"/>
    <property type="match status" value="1"/>
</dbReference>
<gene>
    <name evidence="5" type="primary">ureE</name>
    <name evidence="8" type="ORF">DES39_0652</name>
</gene>
<feature type="compositionally biased region" description="Basic and acidic residues" evidence="6">
    <location>
        <begin position="185"/>
        <end position="197"/>
    </location>
</feature>
<comment type="similarity">
    <text evidence="5">Belongs to the UreE family.</text>
</comment>
<evidence type="ECO:0000256" key="3">
    <source>
        <dbReference type="ARBA" id="ARBA00022596"/>
    </source>
</evidence>
<dbReference type="PIRSF" id="PIRSF036402">
    <property type="entry name" value="Ureas_acces_UreE"/>
    <property type="match status" value="1"/>
</dbReference>
<dbReference type="AlphaFoldDB" id="A0A495RJE8"/>
<sequence>MIIVEHILGNIAKDHQWQEKLANAKIDVLILDQWEAQKSRCRKNTQNGVDIGISLERNVLLSDGDIIFFDETTNSATIVEITLRDIMVINLQSLKTGSPEQQIRKSFELGHALGNQHWKAVIKDNHVYVPLTVNEKVMSSVMKTHGFSQDTYQFVKGATVLDKLTNSESRLLFGGAEDSDVHVHVEHHHDHKHEHSHDHHHAHDHGHHHKH</sequence>
<feature type="compositionally biased region" description="Basic residues" evidence="6">
    <location>
        <begin position="198"/>
        <end position="211"/>
    </location>
</feature>
<protein>
    <recommendedName>
        <fullName evidence="5">Urease accessory protein UreE</fullName>
    </recommendedName>
</protein>
<accession>A0A495RJE8</accession>
<keyword evidence="3 5" id="KW-0533">Nickel</keyword>
<feature type="domain" description="UreE urease accessory N-terminal" evidence="7">
    <location>
        <begin position="11"/>
        <end position="75"/>
    </location>
</feature>
<comment type="function">
    <text evidence="5">Involved in urease metallocenter assembly. Binds nickel. Probably functions as a nickel donor during metallocenter assembly.</text>
</comment>
<dbReference type="GO" id="GO:0065003">
    <property type="term" value="P:protein-containing complex assembly"/>
    <property type="evidence" value="ECO:0007669"/>
    <property type="project" value="InterPro"/>
</dbReference>
<evidence type="ECO:0000313" key="8">
    <source>
        <dbReference type="EMBL" id="RKS87424.1"/>
    </source>
</evidence>
<dbReference type="SMART" id="SM00988">
    <property type="entry name" value="UreE_N"/>
    <property type="match status" value="1"/>
</dbReference>
<keyword evidence="4 5" id="KW-0143">Chaperone</keyword>
<dbReference type="RefSeq" id="WP_121144321.1">
    <property type="nucleotide sequence ID" value="NZ_RBWY01000001.1"/>
</dbReference>
<dbReference type="GO" id="GO:0005737">
    <property type="term" value="C:cytoplasm"/>
    <property type="evidence" value="ECO:0007669"/>
    <property type="project" value="UniProtKB-SubCell"/>
</dbReference>
<reference evidence="8 9" key="1">
    <citation type="submission" date="2018-10" db="EMBL/GenBank/DDBJ databases">
        <title>Genomic Encyclopedia of Type Strains, Phase IV (KMG-IV): sequencing the most valuable type-strain genomes for metagenomic binning, comparative biology and taxonomic classification.</title>
        <authorList>
            <person name="Goeker M."/>
        </authorList>
    </citation>
    <scope>NUCLEOTIDE SEQUENCE [LARGE SCALE GENOMIC DNA]</scope>
    <source>
        <strain evidence="8 9">DSM 22228</strain>
    </source>
</reference>
<evidence type="ECO:0000259" key="7">
    <source>
        <dbReference type="SMART" id="SM00988"/>
    </source>
</evidence>
<evidence type="ECO:0000256" key="2">
    <source>
        <dbReference type="ARBA" id="ARBA00022490"/>
    </source>
</evidence>
<dbReference type="GO" id="GO:0019627">
    <property type="term" value="P:urea metabolic process"/>
    <property type="evidence" value="ECO:0007669"/>
    <property type="project" value="InterPro"/>
</dbReference>
<dbReference type="Pfam" id="PF02814">
    <property type="entry name" value="UreE_N"/>
    <property type="match status" value="1"/>
</dbReference>
<organism evidence="8 9">
    <name type="scientific">Orbus hercynius</name>
    <dbReference type="NCBI Taxonomy" id="593135"/>
    <lineage>
        <taxon>Bacteria</taxon>
        <taxon>Pseudomonadati</taxon>
        <taxon>Pseudomonadota</taxon>
        <taxon>Gammaproteobacteria</taxon>
        <taxon>Orbales</taxon>
        <taxon>Orbaceae</taxon>
        <taxon>Orbus</taxon>
    </lineage>
</organism>
<dbReference type="InterPro" id="IPR036118">
    <property type="entry name" value="UreE_N_sf"/>
</dbReference>
<dbReference type="HAMAP" id="MF_00822">
    <property type="entry name" value="UreE"/>
    <property type="match status" value="1"/>
</dbReference>
<evidence type="ECO:0000256" key="6">
    <source>
        <dbReference type="SAM" id="MobiDB-lite"/>
    </source>
</evidence>
<keyword evidence="2 5" id="KW-0963">Cytoplasm</keyword>
<dbReference type="SUPFAM" id="SSF69287">
    <property type="entry name" value="Urease metallochaperone UreE, N-terminal domain"/>
    <property type="match status" value="1"/>
</dbReference>
<dbReference type="GO" id="GO:0016151">
    <property type="term" value="F:nickel cation binding"/>
    <property type="evidence" value="ECO:0007669"/>
    <property type="project" value="UniProtKB-UniRule"/>
</dbReference>
<evidence type="ECO:0000313" key="9">
    <source>
        <dbReference type="Proteomes" id="UP000278542"/>
    </source>
</evidence>
<feature type="region of interest" description="Disordered" evidence="6">
    <location>
        <begin position="185"/>
        <end position="211"/>
    </location>
</feature>
<dbReference type="EMBL" id="RBWY01000001">
    <property type="protein sequence ID" value="RKS87424.1"/>
    <property type="molecule type" value="Genomic_DNA"/>
</dbReference>
<dbReference type="InterPro" id="IPR004029">
    <property type="entry name" value="UreE_N"/>
</dbReference>
<dbReference type="InterPro" id="IPR007864">
    <property type="entry name" value="UreE_C_dom"/>
</dbReference>
<dbReference type="Gene3D" id="2.60.260.20">
    <property type="entry name" value="Urease metallochaperone UreE, N-terminal domain"/>
    <property type="match status" value="1"/>
</dbReference>
<dbReference type="GO" id="GO:0006457">
    <property type="term" value="P:protein folding"/>
    <property type="evidence" value="ECO:0007669"/>
    <property type="project" value="InterPro"/>
</dbReference>
<dbReference type="Proteomes" id="UP000278542">
    <property type="component" value="Unassembled WGS sequence"/>
</dbReference>
<dbReference type="GO" id="GO:0051082">
    <property type="term" value="F:unfolded protein binding"/>
    <property type="evidence" value="ECO:0007669"/>
    <property type="project" value="UniProtKB-UniRule"/>
</dbReference>
<evidence type="ECO:0000256" key="4">
    <source>
        <dbReference type="ARBA" id="ARBA00023186"/>
    </source>
</evidence>
<dbReference type="CDD" id="cd00571">
    <property type="entry name" value="UreE"/>
    <property type="match status" value="1"/>
</dbReference>
<comment type="subcellular location">
    <subcellularLocation>
        <location evidence="1 5">Cytoplasm</location>
    </subcellularLocation>
</comment>
<dbReference type="InterPro" id="IPR012406">
    <property type="entry name" value="UreE"/>
</dbReference>
<evidence type="ECO:0000256" key="1">
    <source>
        <dbReference type="ARBA" id="ARBA00004496"/>
    </source>
</evidence>
<dbReference type="OrthoDB" id="3394858at2"/>
<name>A0A495RJE8_9GAMM</name>